<evidence type="ECO:0008006" key="10">
    <source>
        <dbReference type="Google" id="ProtNLM"/>
    </source>
</evidence>
<keyword evidence="4" id="KW-0508">mRNA splicing</keyword>
<dbReference type="SMART" id="SM00386">
    <property type="entry name" value="HAT"/>
    <property type="match status" value="4"/>
</dbReference>
<evidence type="ECO:0000313" key="8">
    <source>
        <dbReference type="EMBL" id="CAK7893319.1"/>
    </source>
</evidence>
<keyword evidence="3" id="KW-0677">Repeat</keyword>
<evidence type="ECO:0000256" key="1">
    <source>
        <dbReference type="ARBA" id="ARBA00004123"/>
    </source>
</evidence>
<evidence type="ECO:0000256" key="4">
    <source>
        <dbReference type="ARBA" id="ARBA00023187"/>
    </source>
</evidence>
<feature type="region of interest" description="Disordered" evidence="7">
    <location>
        <begin position="41"/>
        <end position="73"/>
    </location>
</feature>
<dbReference type="Pfam" id="PF23240">
    <property type="entry name" value="HAT_PRP39_N"/>
    <property type="match status" value="1"/>
</dbReference>
<evidence type="ECO:0000256" key="2">
    <source>
        <dbReference type="ARBA" id="ARBA00022664"/>
    </source>
</evidence>
<dbReference type="InterPro" id="IPR003107">
    <property type="entry name" value="HAT"/>
</dbReference>
<dbReference type="Proteomes" id="UP001497600">
    <property type="component" value="Chromosome A"/>
</dbReference>
<feature type="compositionally biased region" description="Polar residues" evidence="7">
    <location>
        <begin position="41"/>
        <end position="52"/>
    </location>
</feature>
<dbReference type="PANTHER" id="PTHR17204">
    <property type="entry name" value="PRE-MRNA PROCESSING PROTEIN PRP39-RELATED"/>
    <property type="match status" value="1"/>
</dbReference>
<proteinExistence type="inferred from homology"/>
<evidence type="ECO:0000313" key="9">
    <source>
        <dbReference type="Proteomes" id="UP001497600"/>
    </source>
</evidence>
<evidence type="ECO:0000256" key="7">
    <source>
        <dbReference type="SAM" id="MobiDB-lite"/>
    </source>
</evidence>
<feature type="compositionally biased region" description="Low complexity" evidence="7">
    <location>
        <begin position="53"/>
        <end position="72"/>
    </location>
</feature>
<name>A0ABP0E606_9ASCO</name>
<sequence>MIFPKFKGVYINFAMKKEGLQFDTAVYSMIGGMRLPIDVSSDTVTGPGSSRAGSSGDVIPSGSVSSSLPVKPKSTEAWDNQMEQVRKNPNDIKQWDILFKMLDDHVLENYDPETLVSTLSESFKKFSSDAYLELLSRFPLLTNYWKNFSIFEYKLNGVKASIEVLSKAVDSHPYSISLWADYLSALISELQESTDQQTEIEFIRSQFQLGLKYNGMNFLSHPLWDKLFEFERSLSDGSDDDIFWLFLKVTKIPLYSYAQYYQTFSEINKKFSLEDLFSVEEHPESILNEYLQKFNKETTDDLSVVERHQIIDDYSYKMFSRTQAKVNEKWTYESAITKPEFSLEVEEPKEYENWVTYLDYEIECYNKSKESSESTSNSSTQYKLVVNLFERALVPNCLSGKLWLKYISFLNSSDVDFSTIDSVYDRAIHKYVPMDENTIRFNYISFLQKSGKHEKAISYLFQLIQLFGGLKPNYPYYQKDDYIKGVEIFLETFSSSVDHEQFEKSLQKFIAEYFNKRKPKEQKGHKKDDVEDAKFDIPDTFQPIVKLWNDDSIVIAVDKHLKFMLMSSSTASIRHFFNKYHQESPLQDCTKFWSFYVQFEGKYQHNMKNLKMVKDYIKTKSQLPKVVVDALLGLNYDIVSANLADVLENNVNNGRSDDTLISYDRDISDSLVVNSSWRKRLAMKSFAVDTSKARGGEDDIYLKYLKSRIGHAGVTIENTPEITNRLSGKWISLDSNKLEVPPFPTFKNVEKASQPIPYPTDL</sequence>
<protein>
    <recommendedName>
        <fullName evidence="10">Suppressor of forked domain-containing protein</fullName>
    </recommendedName>
</protein>
<dbReference type="Pfam" id="PF23241">
    <property type="entry name" value="HAT_PRP39_C"/>
    <property type="match status" value="1"/>
</dbReference>
<comment type="subcellular location">
    <subcellularLocation>
        <location evidence="1">Nucleus</location>
    </subcellularLocation>
</comment>
<dbReference type="EMBL" id="OZ004253">
    <property type="protein sequence ID" value="CAK7893319.1"/>
    <property type="molecule type" value="Genomic_DNA"/>
</dbReference>
<evidence type="ECO:0000256" key="6">
    <source>
        <dbReference type="ARBA" id="ARBA00038019"/>
    </source>
</evidence>
<dbReference type="SUPFAM" id="SSF48452">
    <property type="entry name" value="TPR-like"/>
    <property type="match status" value="1"/>
</dbReference>
<reference evidence="8 9" key="1">
    <citation type="submission" date="2024-01" db="EMBL/GenBank/DDBJ databases">
        <authorList>
            <consortium name="Genoscope - CEA"/>
            <person name="William W."/>
        </authorList>
    </citation>
    <scope>NUCLEOTIDE SEQUENCE [LARGE SCALE GENOMIC DNA]</scope>
    <source>
        <strain evidence="8 9">29B2s-10</strain>
    </source>
</reference>
<organism evidence="8 9">
    <name type="scientific">[Candida] anglica</name>
    <dbReference type="NCBI Taxonomy" id="148631"/>
    <lineage>
        <taxon>Eukaryota</taxon>
        <taxon>Fungi</taxon>
        <taxon>Dikarya</taxon>
        <taxon>Ascomycota</taxon>
        <taxon>Saccharomycotina</taxon>
        <taxon>Pichiomycetes</taxon>
        <taxon>Debaryomycetaceae</taxon>
        <taxon>Kurtzmaniella</taxon>
    </lineage>
</organism>
<evidence type="ECO:0000256" key="5">
    <source>
        <dbReference type="ARBA" id="ARBA00023242"/>
    </source>
</evidence>
<keyword evidence="5" id="KW-0539">Nucleus</keyword>
<dbReference type="InterPro" id="IPR059164">
    <property type="entry name" value="HAT_PRP39_C"/>
</dbReference>
<accession>A0ABP0E606</accession>
<evidence type="ECO:0000256" key="3">
    <source>
        <dbReference type="ARBA" id="ARBA00022737"/>
    </source>
</evidence>
<keyword evidence="2" id="KW-0507">mRNA processing</keyword>
<dbReference type="PANTHER" id="PTHR17204:SF5">
    <property type="entry name" value="PRE-MRNA-PROCESSING FACTOR 39"/>
    <property type="match status" value="1"/>
</dbReference>
<comment type="similarity">
    <text evidence="6">Belongs to the PRP39 family.</text>
</comment>
<gene>
    <name evidence="8" type="ORF">CAAN4_A06766</name>
</gene>
<dbReference type="Gene3D" id="1.25.40.10">
    <property type="entry name" value="Tetratricopeptide repeat domain"/>
    <property type="match status" value="2"/>
</dbReference>
<keyword evidence="9" id="KW-1185">Reference proteome</keyword>
<dbReference type="InterPro" id="IPR011990">
    <property type="entry name" value="TPR-like_helical_dom_sf"/>
</dbReference>